<sequence>MEYVRAGAEPRWGFADGLQIGLAPLPGPRGLLRVYAPYLGHGPLRVVNFIAVEPTPVGATERGFSELEWSALDGERGKRMGSAAAPTDAFGPLSPGVVEPSGELTVYVPVERFDNGAHVYVRLRFRPDRPYAVAVAGFHHPDSVPLARLTLTATMGNWARLRRLHLASGPVTPAELWPGFTGDRFTAHARFGLDALGRDADGAVVVSATTDEAAPTTVAYAEGTAPHWHYEGRTAVQTWRAADPDPDLEVLVNGRACYWASQSPIPGGVSFENFEFGAAYRPGQEYEFSVEPS</sequence>
<evidence type="ECO:0000313" key="1">
    <source>
        <dbReference type="EMBL" id="GIF72137.1"/>
    </source>
</evidence>
<dbReference type="RefSeq" id="WP_203711591.1">
    <property type="nucleotide sequence ID" value="NZ_BONE01000009.1"/>
</dbReference>
<name>A0ABQ4CLG5_9ACTN</name>
<gene>
    <name evidence="1" type="ORF">Asi02nite_16550</name>
</gene>
<keyword evidence="2" id="KW-1185">Reference proteome</keyword>
<dbReference type="Proteomes" id="UP000604117">
    <property type="component" value="Unassembled WGS sequence"/>
</dbReference>
<protein>
    <submittedName>
        <fullName evidence="1">Uncharacterized protein</fullName>
    </submittedName>
</protein>
<dbReference type="EMBL" id="BONE01000009">
    <property type="protein sequence ID" value="GIF72137.1"/>
    <property type="molecule type" value="Genomic_DNA"/>
</dbReference>
<comment type="caution">
    <text evidence="1">The sequence shown here is derived from an EMBL/GenBank/DDBJ whole genome shotgun (WGS) entry which is preliminary data.</text>
</comment>
<evidence type="ECO:0000313" key="2">
    <source>
        <dbReference type="Proteomes" id="UP000604117"/>
    </source>
</evidence>
<accession>A0ABQ4CLG5</accession>
<reference evidence="1 2" key="1">
    <citation type="submission" date="2021-01" db="EMBL/GenBank/DDBJ databases">
        <title>Whole genome shotgun sequence of Asanoa siamensis NBRC 107932.</title>
        <authorList>
            <person name="Komaki H."/>
            <person name="Tamura T."/>
        </authorList>
    </citation>
    <scope>NUCLEOTIDE SEQUENCE [LARGE SCALE GENOMIC DNA]</scope>
    <source>
        <strain evidence="1 2">NBRC 107932</strain>
    </source>
</reference>
<organism evidence="1 2">
    <name type="scientific">Asanoa siamensis</name>
    <dbReference type="NCBI Taxonomy" id="926357"/>
    <lineage>
        <taxon>Bacteria</taxon>
        <taxon>Bacillati</taxon>
        <taxon>Actinomycetota</taxon>
        <taxon>Actinomycetes</taxon>
        <taxon>Micromonosporales</taxon>
        <taxon>Micromonosporaceae</taxon>
        <taxon>Asanoa</taxon>
    </lineage>
</organism>
<proteinExistence type="predicted"/>